<feature type="transmembrane region" description="Helical" evidence="1">
    <location>
        <begin position="21"/>
        <end position="41"/>
    </location>
</feature>
<dbReference type="AlphaFoldDB" id="A0A1H5PSB1"/>
<evidence type="ECO:0000256" key="1">
    <source>
        <dbReference type="SAM" id="Phobius"/>
    </source>
</evidence>
<organism evidence="2 3">
    <name type="scientific">Jiangella alba</name>
    <dbReference type="NCBI Taxonomy" id="561176"/>
    <lineage>
        <taxon>Bacteria</taxon>
        <taxon>Bacillati</taxon>
        <taxon>Actinomycetota</taxon>
        <taxon>Actinomycetes</taxon>
        <taxon>Jiangellales</taxon>
        <taxon>Jiangellaceae</taxon>
        <taxon>Jiangella</taxon>
    </lineage>
</organism>
<feature type="transmembrane region" description="Helical" evidence="1">
    <location>
        <begin position="93"/>
        <end position="115"/>
    </location>
</feature>
<accession>A0A1H5PSB1</accession>
<keyword evidence="1" id="KW-1133">Transmembrane helix</keyword>
<reference evidence="3" key="1">
    <citation type="submission" date="2016-10" db="EMBL/GenBank/DDBJ databases">
        <authorList>
            <person name="Varghese N."/>
            <person name="Submissions S."/>
        </authorList>
    </citation>
    <scope>NUCLEOTIDE SEQUENCE [LARGE SCALE GENOMIC DNA]</scope>
    <source>
        <strain evidence="3">DSM 45237</strain>
    </source>
</reference>
<dbReference type="Proteomes" id="UP000181980">
    <property type="component" value="Unassembled WGS sequence"/>
</dbReference>
<feature type="transmembrane region" description="Helical" evidence="1">
    <location>
        <begin position="65"/>
        <end position="86"/>
    </location>
</feature>
<dbReference type="STRING" id="561176.SAMN04488561_5531"/>
<protein>
    <submittedName>
        <fullName evidence="2">Uncharacterized protein</fullName>
    </submittedName>
</protein>
<dbReference type="RefSeq" id="WP_069112401.1">
    <property type="nucleotide sequence ID" value="NZ_FNUC01000004.1"/>
</dbReference>
<keyword evidence="1" id="KW-0472">Membrane</keyword>
<proteinExistence type="predicted"/>
<keyword evidence="1" id="KW-0812">Transmembrane</keyword>
<dbReference type="EMBL" id="FNUC01000004">
    <property type="protein sequence ID" value="SEF16773.1"/>
    <property type="molecule type" value="Genomic_DNA"/>
</dbReference>
<evidence type="ECO:0000313" key="2">
    <source>
        <dbReference type="EMBL" id="SEF16773.1"/>
    </source>
</evidence>
<keyword evidence="3" id="KW-1185">Reference proteome</keyword>
<name>A0A1H5PSB1_9ACTN</name>
<feature type="transmembrane region" description="Helical" evidence="1">
    <location>
        <begin position="127"/>
        <end position="149"/>
    </location>
</feature>
<sequence length="155" mass="16792">MSVGNEVRTSRWRSTVQALQIGVGLQVVCLLLPLLDLWVFGSVEGNVESAYPQWDASEVTKDRNAIVVALLIVGVLGLAGWLVSLWAVRRDRAVRATVTTMFVLGMSTLATIAGAGGDPYEQYVPLWLGSTILVLLALPGLTAVLAVWFRERGVR</sequence>
<evidence type="ECO:0000313" key="3">
    <source>
        <dbReference type="Proteomes" id="UP000181980"/>
    </source>
</evidence>
<dbReference type="OrthoDB" id="5189705at2"/>
<gene>
    <name evidence="2" type="ORF">SAMN04488561_5531</name>
</gene>